<dbReference type="OrthoDB" id="9812672at2"/>
<dbReference type="InterPro" id="IPR041127">
    <property type="entry name" value="PET_hydrolase/cutinase-like"/>
</dbReference>
<reference evidence="3 4" key="1">
    <citation type="submission" date="2014-02" db="EMBL/GenBank/DDBJ databases">
        <title>The small core and large imbalanced accessory genome model reveals a collaborative survival strategy of Sorangium cellulosum strains in nature.</title>
        <authorList>
            <person name="Han K."/>
            <person name="Peng R."/>
            <person name="Blom J."/>
            <person name="Li Y.-Z."/>
        </authorList>
    </citation>
    <scope>NUCLEOTIDE SEQUENCE [LARGE SCALE GENOMIC DNA]</scope>
    <source>
        <strain evidence="3 4">So0008-312</strain>
    </source>
</reference>
<evidence type="ECO:0000313" key="4">
    <source>
        <dbReference type="Proteomes" id="UP000075260"/>
    </source>
</evidence>
<feature type="domain" description="PET hydrolase/cutinase-like" evidence="2">
    <location>
        <begin position="4"/>
        <end position="231"/>
    </location>
</feature>
<proteinExistence type="predicted"/>
<dbReference type="RefSeq" id="WP_061608959.1">
    <property type="nucleotide sequence ID" value="NZ_JEMA01000548.1"/>
</dbReference>
<dbReference type="SUPFAM" id="SSF53474">
    <property type="entry name" value="alpha/beta-Hydrolases"/>
    <property type="match status" value="1"/>
</dbReference>
<gene>
    <name evidence="3" type="ORF">BE15_46310</name>
</gene>
<feature type="compositionally biased region" description="Polar residues" evidence="1">
    <location>
        <begin position="1"/>
        <end position="23"/>
    </location>
</feature>
<dbReference type="InterPro" id="IPR029058">
    <property type="entry name" value="AB_hydrolase_fold"/>
</dbReference>
<name>A0A150QLS2_SORCE</name>
<comment type="caution">
    <text evidence="3">The sequence shown here is derived from an EMBL/GenBank/DDBJ whole genome shotgun (WGS) entry which is preliminary data.</text>
</comment>
<dbReference type="AlphaFoldDB" id="A0A150QLS2"/>
<accession>A0A150QLS2</accession>
<dbReference type="Gene3D" id="3.40.50.1820">
    <property type="entry name" value="alpha/beta hydrolase"/>
    <property type="match status" value="1"/>
</dbReference>
<dbReference type="Pfam" id="PF12740">
    <property type="entry name" value="PETase"/>
    <property type="match status" value="1"/>
</dbReference>
<evidence type="ECO:0000313" key="3">
    <source>
        <dbReference type="EMBL" id="KYF68656.1"/>
    </source>
</evidence>
<evidence type="ECO:0000256" key="1">
    <source>
        <dbReference type="SAM" id="MobiDB-lite"/>
    </source>
</evidence>
<protein>
    <recommendedName>
        <fullName evidence="2">PET hydrolase/cutinase-like domain-containing protein</fullName>
    </recommendedName>
</protein>
<feature type="region of interest" description="Disordered" evidence="1">
    <location>
        <begin position="1"/>
        <end position="26"/>
    </location>
</feature>
<sequence>MSGSGPHQVVVETNSDPGINQGTIFRPADLGGDTKYPIFVWGEGGCSRDGLATEAAMAEIASHGYFVVADGTPENREPNRELGGGGEVLLAYIDWVIAENEKPCSAYYRHIETTKVAANGFSCGGLMAAGTAADPRMTTWGHTSSGSFSVNQAFYKSIHTPVLIVTGTEDSLGADDNGARDFENIAARGDIPVMMFAKVGADHGGDLWSRNGGEFTQVNLAWLNWWLKDDESATGKGMLVGASCRFCTDRSWNIRSANLP</sequence>
<dbReference type="Proteomes" id="UP000075260">
    <property type="component" value="Unassembled WGS sequence"/>
</dbReference>
<organism evidence="3 4">
    <name type="scientific">Sorangium cellulosum</name>
    <name type="common">Polyangium cellulosum</name>
    <dbReference type="NCBI Taxonomy" id="56"/>
    <lineage>
        <taxon>Bacteria</taxon>
        <taxon>Pseudomonadati</taxon>
        <taxon>Myxococcota</taxon>
        <taxon>Polyangia</taxon>
        <taxon>Polyangiales</taxon>
        <taxon>Polyangiaceae</taxon>
        <taxon>Sorangium</taxon>
    </lineage>
</organism>
<dbReference type="EMBL" id="JEMA01000548">
    <property type="protein sequence ID" value="KYF68656.1"/>
    <property type="molecule type" value="Genomic_DNA"/>
</dbReference>
<evidence type="ECO:0000259" key="2">
    <source>
        <dbReference type="Pfam" id="PF12740"/>
    </source>
</evidence>